<evidence type="ECO:0000256" key="2">
    <source>
        <dbReference type="ARBA" id="ARBA00009142"/>
    </source>
</evidence>
<dbReference type="GO" id="GO:0005886">
    <property type="term" value="C:plasma membrane"/>
    <property type="evidence" value="ECO:0007669"/>
    <property type="project" value="UniProtKB-SubCell"/>
</dbReference>
<evidence type="ECO:0000313" key="10">
    <source>
        <dbReference type="EMBL" id="SNQ48223.1"/>
    </source>
</evidence>
<dbReference type="Proteomes" id="UP000234331">
    <property type="component" value="Unassembled WGS sequence"/>
</dbReference>
<reference evidence="10 11" key="1">
    <citation type="submission" date="2017-06" db="EMBL/GenBank/DDBJ databases">
        <authorList>
            <person name="Kim H.J."/>
            <person name="Triplett B.A."/>
        </authorList>
    </citation>
    <scope>NUCLEOTIDE SEQUENCE [LARGE SCALE GENOMIC DNA]</scope>
    <source>
        <strain evidence="10">FRACA_ARgP5</strain>
    </source>
</reference>
<evidence type="ECO:0000256" key="4">
    <source>
        <dbReference type="ARBA" id="ARBA00022475"/>
    </source>
</evidence>
<evidence type="ECO:0000256" key="5">
    <source>
        <dbReference type="ARBA" id="ARBA00022692"/>
    </source>
</evidence>
<evidence type="ECO:0000313" key="11">
    <source>
        <dbReference type="Proteomes" id="UP000234331"/>
    </source>
</evidence>
<evidence type="ECO:0000256" key="3">
    <source>
        <dbReference type="ARBA" id="ARBA00022448"/>
    </source>
</evidence>
<dbReference type="PANTHER" id="PTHR30269:SF0">
    <property type="entry name" value="MEMBRANE TRANSPORTER PROTEIN YFCA-RELATED"/>
    <property type="match status" value="1"/>
</dbReference>
<dbReference type="PANTHER" id="PTHR30269">
    <property type="entry name" value="TRANSMEMBRANE PROTEIN YFCA"/>
    <property type="match status" value="1"/>
</dbReference>
<evidence type="ECO:0000256" key="7">
    <source>
        <dbReference type="ARBA" id="ARBA00023136"/>
    </source>
</evidence>
<feature type="region of interest" description="Disordered" evidence="9">
    <location>
        <begin position="132"/>
        <end position="166"/>
    </location>
</feature>
<keyword evidence="4 8" id="KW-1003">Cell membrane</keyword>
<protein>
    <recommendedName>
        <fullName evidence="8">Probable membrane transporter protein</fullName>
    </recommendedName>
</protein>
<dbReference type="AlphaFoldDB" id="A0A2I2KRC6"/>
<comment type="similarity">
    <text evidence="2 8">Belongs to the 4-toluene sulfonate uptake permease (TSUP) (TC 2.A.102) family.</text>
</comment>
<dbReference type="RefSeq" id="WP_243407526.1">
    <property type="nucleotide sequence ID" value="NZ_FZMO01000146.1"/>
</dbReference>
<keyword evidence="6 8" id="KW-1133">Transmembrane helix</keyword>
<comment type="subcellular location">
    <subcellularLocation>
        <location evidence="1 8">Cell membrane</location>
        <topology evidence="1 8">Multi-pass membrane protein</topology>
    </subcellularLocation>
</comment>
<sequence length="286" mass="28268">MGPGGAALTAAAGLLAGAVNAIAGGGTLIAFPALLAAGLPALTANITSSVGLVTGYAGGALGYRRELADQVDRLRALAPPAVLGGILGAVILLATPSSSFRTVVPFLVLASCLLLAVQTRLAAVVARRRASSSSRTGPGAPRPGPAPAVPGAASPPAGPPTQPLAVGQPVTWPTRIGVLVAGMYGSYFGAGLGVLLLGVLGILLADELQRTNALKTLLSFGVNAVGVVVFLITARVAWGYAGILVVASLVGGLLGARIARRLRPDLLRAAVITLGVVVAVVLLVRG</sequence>
<evidence type="ECO:0000256" key="9">
    <source>
        <dbReference type="SAM" id="MobiDB-lite"/>
    </source>
</evidence>
<feature type="transmembrane region" description="Helical" evidence="8">
    <location>
        <begin position="31"/>
        <end position="53"/>
    </location>
</feature>
<feature type="transmembrane region" description="Helical" evidence="8">
    <location>
        <begin position="266"/>
        <end position="284"/>
    </location>
</feature>
<proteinExistence type="inferred from homology"/>
<dbReference type="InterPro" id="IPR052017">
    <property type="entry name" value="TSUP"/>
</dbReference>
<evidence type="ECO:0000256" key="8">
    <source>
        <dbReference type="RuleBase" id="RU363041"/>
    </source>
</evidence>
<name>A0A2I2KRC6_9ACTN</name>
<dbReference type="EMBL" id="FZMO01000146">
    <property type="protein sequence ID" value="SNQ48223.1"/>
    <property type="molecule type" value="Genomic_DNA"/>
</dbReference>
<dbReference type="InterPro" id="IPR002781">
    <property type="entry name" value="TM_pro_TauE-like"/>
</dbReference>
<keyword evidence="11" id="KW-1185">Reference proteome</keyword>
<evidence type="ECO:0000256" key="6">
    <source>
        <dbReference type="ARBA" id="ARBA00022989"/>
    </source>
</evidence>
<organism evidence="10 11">
    <name type="scientific">Frankia canadensis</name>
    <dbReference type="NCBI Taxonomy" id="1836972"/>
    <lineage>
        <taxon>Bacteria</taxon>
        <taxon>Bacillati</taxon>
        <taxon>Actinomycetota</taxon>
        <taxon>Actinomycetes</taxon>
        <taxon>Frankiales</taxon>
        <taxon>Frankiaceae</taxon>
        <taxon>Frankia</taxon>
    </lineage>
</organism>
<keyword evidence="5 8" id="KW-0812">Transmembrane</keyword>
<feature type="transmembrane region" description="Helical" evidence="8">
    <location>
        <begin position="74"/>
        <end position="94"/>
    </location>
</feature>
<accession>A0A2I2KRC6</accession>
<feature type="transmembrane region" description="Helical" evidence="8">
    <location>
        <begin position="184"/>
        <end position="205"/>
    </location>
</feature>
<feature type="transmembrane region" description="Helical" evidence="8">
    <location>
        <begin position="225"/>
        <end position="254"/>
    </location>
</feature>
<dbReference type="Pfam" id="PF01925">
    <property type="entry name" value="TauE"/>
    <property type="match status" value="1"/>
</dbReference>
<keyword evidence="3" id="KW-0813">Transport</keyword>
<gene>
    <name evidence="10" type="ORF">FRACA_230017</name>
</gene>
<keyword evidence="7 8" id="KW-0472">Membrane</keyword>
<evidence type="ECO:0000256" key="1">
    <source>
        <dbReference type="ARBA" id="ARBA00004651"/>
    </source>
</evidence>